<reference evidence="1" key="1">
    <citation type="submission" date="2020-03" db="EMBL/GenBank/DDBJ databases">
        <title>The deep terrestrial virosphere.</title>
        <authorList>
            <person name="Holmfeldt K."/>
            <person name="Nilsson E."/>
            <person name="Simone D."/>
            <person name="Lopez-Fernandez M."/>
            <person name="Wu X."/>
            <person name="de Brujin I."/>
            <person name="Lundin D."/>
            <person name="Andersson A."/>
            <person name="Bertilsson S."/>
            <person name="Dopson M."/>
        </authorList>
    </citation>
    <scope>NUCLEOTIDE SEQUENCE</scope>
    <source>
        <strain evidence="1">MM415B03583</strain>
    </source>
</reference>
<dbReference type="AlphaFoldDB" id="A0A6M3LAS3"/>
<sequence>MSTTLGGTTLPNVNGECVPSIDGVVVQKRMADDTLRTYSSGNTKYQWSISWKSLSETDKNTIVGKCTTYAAQSFSPPDTSSSYSVQVVPGTLSTPLVKGGASTIRYDVSVTLKQV</sequence>
<protein>
    <submittedName>
        <fullName evidence="1">Uncharacterized protein</fullName>
    </submittedName>
</protein>
<dbReference type="EMBL" id="MT142934">
    <property type="protein sequence ID" value="QJA90752.1"/>
    <property type="molecule type" value="Genomic_DNA"/>
</dbReference>
<organism evidence="1">
    <name type="scientific">viral metagenome</name>
    <dbReference type="NCBI Taxonomy" id="1070528"/>
    <lineage>
        <taxon>unclassified sequences</taxon>
        <taxon>metagenomes</taxon>
        <taxon>organismal metagenomes</taxon>
    </lineage>
</organism>
<gene>
    <name evidence="1" type="ORF">MM415B03583_0012</name>
</gene>
<name>A0A6M3LAS3_9ZZZZ</name>
<accession>A0A6M3LAS3</accession>
<proteinExistence type="predicted"/>
<evidence type="ECO:0000313" key="1">
    <source>
        <dbReference type="EMBL" id="QJA90752.1"/>
    </source>
</evidence>